<dbReference type="PANTHER" id="PTHR48111">
    <property type="entry name" value="REGULATOR OF RPOS"/>
    <property type="match status" value="1"/>
</dbReference>
<dbReference type="InterPro" id="IPR011006">
    <property type="entry name" value="CheY-like_superfamily"/>
</dbReference>
<dbReference type="SUPFAM" id="SSF52172">
    <property type="entry name" value="CheY-like"/>
    <property type="match status" value="1"/>
</dbReference>
<dbReference type="InterPro" id="IPR001867">
    <property type="entry name" value="OmpR/PhoB-type_DNA-bd"/>
</dbReference>
<feature type="DNA-binding region" description="OmpR/PhoB-type" evidence="7">
    <location>
        <begin position="124"/>
        <end position="221"/>
    </location>
</feature>
<dbReference type="GO" id="GO:0005829">
    <property type="term" value="C:cytosol"/>
    <property type="evidence" value="ECO:0007669"/>
    <property type="project" value="TreeGrafter"/>
</dbReference>
<dbReference type="InterPro" id="IPR036388">
    <property type="entry name" value="WH-like_DNA-bd_sf"/>
</dbReference>
<evidence type="ECO:0000256" key="6">
    <source>
        <dbReference type="PROSITE-ProRule" id="PRU00169"/>
    </source>
</evidence>
<keyword evidence="3" id="KW-0805">Transcription regulation</keyword>
<dbReference type="Pfam" id="PF00486">
    <property type="entry name" value="Trans_reg_C"/>
    <property type="match status" value="1"/>
</dbReference>
<dbReference type="PROSITE" id="PS51755">
    <property type="entry name" value="OMPR_PHOB"/>
    <property type="match status" value="1"/>
</dbReference>
<dbReference type="GO" id="GO:0006355">
    <property type="term" value="P:regulation of DNA-templated transcription"/>
    <property type="evidence" value="ECO:0007669"/>
    <property type="project" value="InterPro"/>
</dbReference>
<dbReference type="InterPro" id="IPR001789">
    <property type="entry name" value="Sig_transdc_resp-reg_receiver"/>
</dbReference>
<dbReference type="InterPro" id="IPR039420">
    <property type="entry name" value="WalR-like"/>
</dbReference>
<gene>
    <name evidence="10" type="ORF">ENL96_00165</name>
</gene>
<dbReference type="PROSITE" id="PS50110">
    <property type="entry name" value="RESPONSE_REGULATORY"/>
    <property type="match status" value="1"/>
</dbReference>
<evidence type="ECO:0000256" key="5">
    <source>
        <dbReference type="ARBA" id="ARBA00023163"/>
    </source>
</evidence>
<keyword evidence="2" id="KW-0902">Two-component regulatory system</keyword>
<evidence type="ECO:0000256" key="3">
    <source>
        <dbReference type="ARBA" id="ARBA00023015"/>
    </source>
</evidence>
<dbReference type="PANTHER" id="PTHR48111:SF22">
    <property type="entry name" value="REGULATOR OF RPOS"/>
    <property type="match status" value="1"/>
</dbReference>
<dbReference type="EMBL" id="DRVY01000008">
    <property type="protein sequence ID" value="HHR91916.1"/>
    <property type="molecule type" value="Genomic_DNA"/>
</dbReference>
<dbReference type="Gene3D" id="3.40.50.2300">
    <property type="match status" value="1"/>
</dbReference>
<keyword evidence="4 7" id="KW-0238">DNA-binding</keyword>
<name>A0A7C5YVR1_UNCC3</name>
<protein>
    <submittedName>
        <fullName evidence="10">Response regulator transcription factor</fullName>
    </submittedName>
</protein>
<dbReference type="SMART" id="SM00862">
    <property type="entry name" value="Trans_reg_C"/>
    <property type="match status" value="1"/>
</dbReference>
<evidence type="ECO:0000256" key="4">
    <source>
        <dbReference type="ARBA" id="ARBA00023125"/>
    </source>
</evidence>
<dbReference type="Gene3D" id="6.10.250.690">
    <property type="match status" value="1"/>
</dbReference>
<evidence type="ECO:0000313" key="10">
    <source>
        <dbReference type="EMBL" id="HHR91916.1"/>
    </source>
</evidence>
<sequence>MRILIIEDDKLLRKLLKEVLIRNFFTVDDVGSAKEGEQMALADIYDAIVLDVILPDGDGFSVCKNLRESEVQSPILMISIKGEVERRIKGLELGADDFLPKPFELEEFVSRVKALVRRKEQKRAIVLKYGDIVMDLGSYKVFRRNKELHLTYREFMMLEYFLKKAGFVVTREELIDHVWDQSYDSFSNIVDVFVHSLRKKLTTHGGRNIIETVRGVGYRLI</sequence>
<accession>A0A7C5YVR1</accession>
<organism evidence="10">
    <name type="scientific">candidate division CPR3 bacterium</name>
    <dbReference type="NCBI Taxonomy" id="2268181"/>
    <lineage>
        <taxon>Bacteria</taxon>
        <taxon>Bacteria division CPR3</taxon>
    </lineage>
</organism>
<dbReference type="GO" id="GO:0032993">
    <property type="term" value="C:protein-DNA complex"/>
    <property type="evidence" value="ECO:0007669"/>
    <property type="project" value="TreeGrafter"/>
</dbReference>
<dbReference type="GO" id="GO:0000976">
    <property type="term" value="F:transcription cis-regulatory region binding"/>
    <property type="evidence" value="ECO:0007669"/>
    <property type="project" value="TreeGrafter"/>
</dbReference>
<dbReference type="SMART" id="SM00448">
    <property type="entry name" value="REC"/>
    <property type="match status" value="1"/>
</dbReference>
<feature type="modified residue" description="4-aspartylphosphate" evidence="6">
    <location>
        <position position="51"/>
    </location>
</feature>
<comment type="caution">
    <text evidence="10">The sequence shown here is derived from an EMBL/GenBank/DDBJ whole genome shotgun (WGS) entry which is preliminary data.</text>
</comment>
<proteinExistence type="predicted"/>
<dbReference type="GO" id="GO:0000156">
    <property type="term" value="F:phosphorelay response regulator activity"/>
    <property type="evidence" value="ECO:0007669"/>
    <property type="project" value="TreeGrafter"/>
</dbReference>
<dbReference type="FunFam" id="1.10.10.10:FF:000005">
    <property type="entry name" value="Two-component system response regulator"/>
    <property type="match status" value="1"/>
</dbReference>
<dbReference type="CDD" id="cd00383">
    <property type="entry name" value="trans_reg_C"/>
    <property type="match status" value="1"/>
</dbReference>
<dbReference type="Gene3D" id="1.10.10.10">
    <property type="entry name" value="Winged helix-like DNA-binding domain superfamily/Winged helix DNA-binding domain"/>
    <property type="match status" value="1"/>
</dbReference>
<evidence type="ECO:0000259" key="9">
    <source>
        <dbReference type="PROSITE" id="PS51755"/>
    </source>
</evidence>
<evidence type="ECO:0000256" key="2">
    <source>
        <dbReference type="ARBA" id="ARBA00023012"/>
    </source>
</evidence>
<evidence type="ECO:0000256" key="1">
    <source>
        <dbReference type="ARBA" id="ARBA00022553"/>
    </source>
</evidence>
<evidence type="ECO:0000256" key="7">
    <source>
        <dbReference type="PROSITE-ProRule" id="PRU01091"/>
    </source>
</evidence>
<keyword evidence="1 6" id="KW-0597">Phosphoprotein</keyword>
<evidence type="ECO:0000259" key="8">
    <source>
        <dbReference type="PROSITE" id="PS50110"/>
    </source>
</evidence>
<reference evidence="10" key="1">
    <citation type="journal article" date="2020" name="mSystems">
        <title>Genome- and Community-Level Interaction Insights into Carbon Utilization and Element Cycling Functions of Hydrothermarchaeota in Hydrothermal Sediment.</title>
        <authorList>
            <person name="Zhou Z."/>
            <person name="Liu Y."/>
            <person name="Xu W."/>
            <person name="Pan J."/>
            <person name="Luo Z.H."/>
            <person name="Li M."/>
        </authorList>
    </citation>
    <scope>NUCLEOTIDE SEQUENCE [LARGE SCALE GENOMIC DNA]</scope>
    <source>
        <strain evidence="10">SpSt-1042</strain>
    </source>
</reference>
<dbReference type="AlphaFoldDB" id="A0A7C5YVR1"/>
<feature type="domain" description="Response regulatory" evidence="8">
    <location>
        <begin position="2"/>
        <end position="116"/>
    </location>
</feature>
<keyword evidence="5" id="KW-0804">Transcription</keyword>
<feature type="domain" description="OmpR/PhoB-type" evidence="9">
    <location>
        <begin position="124"/>
        <end position="221"/>
    </location>
</feature>
<dbReference type="Pfam" id="PF00072">
    <property type="entry name" value="Response_reg"/>
    <property type="match status" value="1"/>
</dbReference>